<feature type="domain" description="Transposase IS4-like" evidence="2">
    <location>
        <begin position="4"/>
        <end position="184"/>
    </location>
</feature>
<dbReference type="OrthoDB" id="9555429at2"/>
<dbReference type="GO" id="GO:0006313">
    <property type="term" value="P:DNA transposition"/>
    <property type="evidence" value="ECO:0007669"/>
    <property type="project" value="InterPro"/>
</dbReference>
<gene>
    <name evidence="3" type="ORF">LIP_2303</name>
</gene>
<feature type="region of interest" description="Disordered" evidence="1">
    <location>
        <begin position="47"/>
        <end position="66"/>
    </location>
</feature>
<accession>A0A0K2SMW6</accession>
<evidence type="ECO:0000259" key="2">
    <source>
        <dbReference type="Pfam" id="PF01609"/>
    </source>
</evidence>
<feature type="compositionally biased region" description="Basic residues" evidence="1">
    <location>
        <begin position="47"/>
        <end position="65"/>
    </location>
</feature>
<dbReference type="EMBL" id="AP014924">
    <property type="protein sequence ID" value="BAS28144.1"/>
    <property type="molecule type" value="Genomic_DNA"/>
</dbReference>
<sequence length="286" mass="32659">MANFLADRGFLDGATLYWLDQQGIAFVVPAKKKMLVHRLACSEAQGKKGHVQSRTRTVTHGHGKRKSVEHLTTEVVGIENLQLWDAYNDPKAARKARRRGYESKPLQAIVVRMWENRPATPGGTVVFLTNQQVRTPLSVFDDYDGRSLIENTLFREGKQGWALESIPQKNQRAAVSHIFITLAMVAITTAYREWTRREAEEEAEASSPLERRLGRTDLQEPQGIRRWRRDLKNAVRDDVIVFQGPSYGIFHVMEMMVLAGYRLRRLPEELGAREAIFARYGIHPPP</sequence>
<protein>
    <recommendedName>
        <fullName evidence="2">Transposase IS4-like domain-containing protein</fullName>
    </recommendedName>
</protein>
<name>A0A0K2SMW6_LIMPI</name>
<evidence type="ECO:0000313" key="4">
    <source>
        <dbReference type="Proteomes" id="UP000065807"/>
    </source>
</evidence>
<dbReference type="KEGG" id="lpil:LIP_2303"/>
<reference evidence="4" key="1">
    <citation type="submission" date="2015-07" db="EMBL/GenBank/DDBJ databases">
        <title>Complete genome sequence and phylogenetic analysis of Limnochorda pilosa.</title>
        <authorList>
            <person name="Watanabe M."/>
            <person name="Kojima H."/>
            <person name="Fukui M."/>
        </authorList>
    </citation>
    <scope>NUCLEOTIDE SEQUENCE [LARGE SCALE GENOMIC DNA]</scope>
    <source>
        <strain evidence="4">HC45</strain>
    </source>
</reference>
<dbReference type="InterPro" id="IPR002559">
    <property type="entry name" value="Transposase_11"/>
</dbReference>
<organism evidence="3 4">
    <name type="scientific">Limnochorda pilosa</name>
    <dbReference type="NCBI Taxonomy" id="1555112"/>
    <lineage>
        <taxon>Bacteria</taxon>
        <taxon>Bacillati</taxon>
        <taxon>Bacillota</taxon>
        <taxon>Limnochordia</taxon>
        <taxon>Limnochordales</taxon>
        <taxon>Limnochordaceae</taxon>
        <taxon>Limnochorda</taxon>
    </lineage>
</organism>
<evidence type="ECO:0000313" key="3">
    <source>
        <dbReference type="EMBL" id="BAS28144.1"/>
    </source>
</evidence>
<proteinExistence type="predicted"/>
<dbReference type="GO" id="GO:0003677">
    <property type="term" value="F:DNA binding"/>
    <property type="evidence" value="ECO:0007669"/>
    <property type="project" value="InterPro"/>
</dbReference>
<dbReference type="GO" id="GO:0004803">
    <property type="term" value="F:transposase activity"/>
    <property type="evidence" value="ECO:0007669"/>
    <property type="project" value="InterPro"/>
</dbReference>
<dbReference type="RefSeq" id="WP_068138008.1">
    <property type="nucleotide sequence ID" value="NZ_AP014924.1"/>
</dbReference>
<evidence type="ECO:0000256" key="1">
    <source>
        <dbReference type="SAM" id="MobiDB-lite"/>
    </source>
</evidence>
<dbReference type="SUPFAM" id="SSF53098">
    <property type="entry name" value="Ribonuclease H-like"/>
    <property type="match status" value="1"/>
</dbReference>
<dbReference type="InterPro" id="IPR012337">
    <property type="entry name" value="RNaseH-like_sf"/>
</dbReference>
<dbReference type="Proteomes" id="UP000065807">
    <property type="component" value="Chromosome"/>
</dbReference>
<dbReference type="AlphaFoldDB" id="A0A0K2SMW6"/>
<dbReference type="Pfam" id="PF01609">
    <property type="entry name" value="DDE_Tnp_1"/>
    <property type="match status" value="1"/>
</dbReference>
<keyword evidence="4" id="KW-1185">Reference proteome</keyword>
<reference evidence="4" key="2">
    <citation type="journal article" date="2016" name="Int. J. Syst. Evol. Microbiol.">
        <title>Complete genome sequence and cell structure of Limnochorda pilosa, a Gram-negative spore-former within the phylum Firmicutes.</title>
        <authorList>
            <person name="Watanabe M."/>
            <person name="Kojima H."/>
            <person name="Fukui M."/>
        </authorList>
    </citation>
    <scope>NUCLEOTIDE SEQUENCE [LARGE SCALE GENOMIC DNA]</scope>
    <source>
        <strain evidence="4">HC45</strain>
    </source>
</reference>